<dbReference type="PROSITE" id="PS51471">
    <property type="entry name" value="FE2OG_OXY"/>
    <property type="match status" value="1"/>
</dbReference>
<evidence type="ECO:0000256" key="2">
    <source>
        <dbReference type="ARBA" id="ARBA00022723"/>
    </source>
</evidence>
<accession>A0A067GEG6</accession>
<dbReference type="PANTHER" id="PTHR47991">
    <property type="entry name" value="OXOGLUTARATE/IRON-DEPENDENT DIOXYGENASE"/>
    <property type="match status" value="1"/>
</dbReference>
<dbReference type="Pfam" id="PF03171">
    <property type="entry name" value="2OG-FeII_Oxy"/>
    <property type="match status" value="1"/>
</dbReference>
<dbReference type="Gene3D" id="2.60.120.330">
    <property type="entry name" value="B-lactam Antibiotic, Isopenicillin N Synthase, Chain"/>
    <property type="match status" value="1"/>
</dbReference>
<dbReference type="STRING" id="2711.A0A067GEG6"/>
<dbReference type="SUPFAM" id="SSF51197">
    <property type="entry name" value="Clavaminate synthase-like"/>
    <property type="match status" value="1"/>
</dbReference>
<dbReference type="InterPro" id="IPR027443">
    <property type="entry name" value="IPNS-like_sf"/>
</dbReference>
<sequence length="364" mass="41772">MEFEAEATTVNFGRSIIVPSVQELTNETIINVPPRYVRTDQDPPSVTADTWLPSVPLIDLQKLVDDVRADELERLHSSCREWGFFQVINHGVSSSLLEKLKFEIENFFKLPYEEKKKLWQVADNHEGFGQLFVVSEEQKLDWSDMFYIATLPLHLRKTDLFHKLPPSLRETLESYSAEMKKLAMTILGHMAKALRMDGEEMRDLFSDGVQSMRMNYYPPCPQPDKVIGFSPHSDADALTILLQLDDTQGLQIRNQGRWVPVKPLPNAFVINIGDIMEIVSNGIYRSIEHRALVNSSKERLSIATFYSSRIDSELGPAPSLIGPSNPAIFRRMPLEEYFKEFFARRLNGKAYLDFMRVDLNKVNN</sequence>
<evidence type="ECO:0000256" key="4">
    <source>
        <dbReference type="ARBA" id="ARBA00023004"/>
    </source>
</evidence>
<dbReference type="InterPro" id="IPR005123">
    <property type="entry name" value="Oxoglu/Fe-dep_dioxygenase_dom"/>
</dbReference>
<keyword evidence="2 5" id="KW-0479">Metal-binding</keyword>
<evidence type="ECO:0000259" key="6">
    <source>
        <dbReference type="PROSITE" id="PS51471"/>
    </source>
</evidence>
<dbReference type="OrthoDB" id="288590at2759"/>
<protein>
    <recommendedName>
        <fullName evidence="6">Fe2OG dioxygenase domain-containing protein</fullName>
    </recommendedName>
</protein>
<keyword evidence="3 5" id="KW-0560">Oxidoreductase</keyword>
<dbReference type="EMBL" id="KK784879">
    <property type="protein sequence ID" value="KDO78009.1"/>
    <property type="molecule type" value="Genomic_DNA"/>
</dbReference>
<dbReference type="Proteomes" id="UP000027120">
    <property type="component" value="Unassembled WGS sequence"/>
</dbReference>
<feature type="domain" description="Fe2OG dioxygenase" evidence="6">
    <location>
        <begin position="208"/>
        <end position="308"/>
    </location>
</feature>
<dbReference type="PaxDb" id="2711-XP_006467558.1"/>
<evidence type="ECO:0000256" key="1">
    <source>
        <dbReference type="ARBA" id="ARBA00008056"/>
    </source>
</evidence>
<dbReference type="GO" id="GO:0016491">
    <property type="term" value="F:oxidoreductase activity"/>
    <property type="evidence" value="ECO:0007669"/>
    <property type="project" value="UniProtKB-KW"/>
</dbReference>
<proteinExistence type="inferred from homology"/>
<gene>
    <name evidence="7" type="ORF">CISIN_1g017887mg</name>
</gene>
<dbReference type="Pfam" id="PF14226">
    <property type="entry name" value="DIOX_N"/>
    <property type="match status" value="1"/>
</dbReference>
<keyword evidence="4 5" id="KW-0408">Iron</keyword>
<reference evidence="7 8" key="1">
    <citation type="submission" date="2014-04" db="EMBL/GenBank/DDBJ databases">
        <authorList>
            <consortium name="International Citrus Genome Consortium"/>
            <person name="Gmitter F."/>
            <person name="Chen C."/>
            <person name="Farmerie W."/>
            <person name="Harkins T."/>
            <person name="Desany B."/>
            <person name="Mohiuddin M."/>
            <person name="Kodira C."/>
            <person name="Borodovsky M."/>
            <person name="Lomsadze A."/>
            <person name="Burns P."/>
            <person name="Jenkins J."/>
            <person name="Prochnik S."/>
            <person name="Shu S."/>
            <person name="Chapman J."/>
            <person name="Pitluck S."/>
            <person name="Schmutz J."/>
            <person name="Rokhsar D."/>
        </authorList>
    </citation>
    <scope>NUCLEOTIDE SEQUENCE</scope>
</reference>
<dbReference type="FunFam" id="2.60.120.330:FF:000001">
    <property type="entry name" value="Protein SRG1"/>
    <property type="match status" value="1"/>
</dbReference>
<evidence type="ECO:0000313" key="7">
    <source>
        <dbReference type="EMBL" id="KDO78009.1"/>
    </source>
</evidence>
<dbReference type="InterPro" id="IPR026992">
    <property type="entry name" value="DIOX_N"/>
</dbReference>
<evidence type="ECO:0000313" key="8">
    <source>
        <dbReference type="Proteomes" id="UP000027120"/>
    </source>
</evidence>
<dbReference type="InterPro" id="IPR050295">
    <property type="entry name" value="Plant_2OG-oxidoreductases"/>
</dbReference>
<dbReference type="GO" id="GO:0046872">
    <property type="term" value="F:metal ion binding"/>
    <property type="evidence" value="ECO:0007669"/>
    <property type="project" value="UniProtKB-KW"/>
</dbReference>
<dbReference type="SMR" id="A0A067GEG6"/>
<dbReference type="KEGG" id="cit:102613220"/>
<comment type="similarity">
    <text evidence="1 5">Belongs to the iron/ascorbate-dependent oxidoreductase family.</text>
</comment>
<organism evidence="7 8">
    <name type="scientific">Citrus sinensis</name>
    <name type="common">Sweet orange</name>
    <name type="synonym">Citrus aurantium var. sinensis</name>
    <dbReference type="NCBI Taxonomy" id="2711"/>
    <lineage>
        <taxon>Eukaryota</taxon>
        <taxon>Viridiplantae</taxon>
        <taxon>Streptophyta</taxon>
        <taxon>Embryophyta</taxon>
        <taxon>Tracheophyta</taxon>
        <taxon>Spermatophyta</taxon>
        <taxon>Magnoliopsida</taxon>
        <taxon>eudicotyledons</taxon>
        <taxon>Gunneridae</taxon>
        <taxon>Pentapetalae</taxon>
        <taxon>rosids</taxon>
        <taxon>malvids</taxon>
        <taxon>Sapindales</taxon>
        <taxon>Rutaceae</taxon>
        <taxon>Aurantioideae</taxon>
        <taxon>Citrus</taxon>
    </lineage>
</organism>
<name>A0A067GEG6_CITSI</name>
<dbReference type="InterPro" id="IPR044861">
    <property type="entry name" value="IPNS-like_FE2OG_OXY"/>
</dbReference>
<keyword evidence="8" id="KW-1185">Reference proteome</keyword>
<dbReference type="eggNOG" id="KOG0143">
    <property type="taxonomic scope" value="Eukaryota"/>
</dbReference>
<evidence type="ECO:0000256" key="5">
    <source>
        <dbReference type="RuleBase" id="RU003682"/>
    </source>
</evidence>
<dbReference type="AlphaFoldDB" id="A0A067GEG6"/>
<evidence type="ECO:0000256" key="3">
    <source>
        <dbReference type="ARBA" id="ARBA00023002"/>
    </source>
</evidence>